<feature type="domain" description="Nitrogenase/oxidoreductase component 1" evidence="7">
    <location>
        <begin position="86"/>
        <end position="474"/>
    </location>
</feature>
<dbReference type="GO" id="GO:0030494">
    <property type="term" value="P:bacteriochlorophyll biosynthetic process"/>
    <property type="evidence" value="ECO:0007669"/>
    <property type="project" value="UniProtKB-UniPathway"/>
</dbReference>
<dbReference type="InterPro" id="IPR000510">
    <property type="entry name" value="Nase/OxRdtase_comp1"/>
</dbReference>
<keyword evidence="9" id="KW-1185">Reference proteome</keyword>
<evidence type="ECO:0000256" key="4">
    <source>
        <dbReference type="ARBA" id="ARBA00023171"/>
    </source>
</evidence>
<dbReference type="AlphaFoldDB" id="A0A1H2RE90"/>
<evidence type="ECO:0000259" key="7">
    <source>
        <dbReference type="Pfam" id="PF00148"/>
    </source>
</evidence>
<sequence length="533" mass="56229">MTSDPHSGEVSYDAAATTPVLTGRDRDPSDAEKVGAPVGAVSAEGMGCQSKTAMDHAARMAGKSEILDKYAADYPVGPHDQPQSMCPAFGSLRVGLRMRRVGTMLSGSACCVYGLTFVSHFYGARRSVGYVPFNSESLVTGKLFEDIRDAVHEMADPDRYDAIVVTNLCVPTASGVPLRLLPDQINGVRIIGIDVPGFGIPTHAEAKDVLAGAMLNYARKEAEAGPVPRPAAGKSDRPTVALLGEMFPADPMMIGAMLAPMGLAAGPVVPCREWRELYAALDCGVAAAIHPFYTAAMREFTAAGRAIVGSAPVGHDGTAAWLQNIGDAFNVPAARIAAAQNAFLPAIKGALAATPIKGTITLSGYEGSELLVARLLIESGANVPYVGTACFNTEQSRADKEWLEARGVTVKYRASLQDDCAAMEAIRPDLAIGTTPVVQKAKELGIPALYFTNLISARPLMGVAGAGSLQEVVNAAMGNKARMDHMREFFEGVGSGDTAGVWTGTPNVQPQFRALHQKKLDKQARARKAEEMI</sequence>
<dbReference type="InterPro" id="IPR050293">
    <property type="entry name" value="LIPOR_BchN/ChlN"/>
</dbReference>
<organism evidence="8 9">
    <name type="scientific">Roseicitreum antarcticum</name>
    <dbReference type="NCBI Taxonomy" id="564137"/>
    <lineage>
        <taxon>Bacteria</taxon>
        <taxon>Pseudomonadati</taxon>
        <taxon>Pseudomonadota</taxon>
        <taxon>Alphaproteobacteria</taxon>
        <taxon>Rhodobacterales</taxon>
        <taxon>Paracoccaceae</taxon>
        <taxon>Roseicitreum</taxon>
    </lineage>
</organism>
<evidence type="ECO:0000256" key="6">
    <source>
        <dbReference type="SAM" id="MobiDB-lite"/>
    </source>
</evidence>
<name>A0A1H2RE90_9RHOB</name>
<dbReference type="Gene3D" id="3.40.50.1980">
    <property type="entry name" value="Nitrogenase molybdenum iron protein domain"/>
    <property type="match status" value="2"/>
</dbReference>
<dbReference type="EMBL" id="FNOM01000001">
    <property type="protein sequence ID" value="SDW17813.1"/>
    <property type="molecule type" value="Genomic_DNA"/>
</dbReference>
<evidence type="ECO:0000313" key="8">
    <source>
        <dbReference type="EMBL" id="SDW17813.1"/>
    </source>
</evidence>
<evidence type="ECO:0000256" key="2">
    <source>
        <dbReference type="ARBA" id="ARBA00022531"/>
    </source>
</evidence>
<dbReference type="GO" id="GO:0016731">
    <property type="term" value="F:oxidoreductase activity, acting on iron-sulfur proteins as donors, NAD or NADP as acceptor"/>
    <property type="evidence" value="ECO:0007669"/>
    <property type="project" value="InterPro"/>
</dbReference>
<feature type="region of interest" description="Disordered" evidence="6">
    <location>
        <begin position="1"/>
        <end position="34"/>
    </location>
</feature>
<dbReference type="UniPathway" id="UPA00669"/>
<dbReference type="SUPFAM" id="SSF53807">
    <property type="entry name" value="Helical backbone' metal receptor"/>
    <property type="match status" value="1"/>
</dbReference>
<feature type="compositionally biased region" description="Basic and acidic residues" evidence="6">
    <location>
        <begin position="23"/>
        <end position="33"/>
    </location>
</feature>
<dbReference type="GO" id="GO:0016020">
    <property type="term" value="C:membrane"/>
    <property type="evidence" value="ECO:0007669"/>
    <property type="project" value="InterPro"/>
</dbReference>
<dbReference type="InterPro" id="IPR010245">
    <property type="entry name" value="BchY"/>
</dbReference>
<comment type="pathway">
    <text evidence="1">Porphyrin-containing compound metabolism; bacteriochlorophyll biosynthesis.</text>
</comment>
<dbReference type="PANTHER" id="PTHR39429">
    <property type="entry name" value="LIGHT-INDEPENDENT PROTOCHLOROPHYLLIDE REDUCTASE SUBUNIT N"/>
    <property type="match status" value="1"/>
</dbReference>
<dbReference type="GO" id="GO:0015979">
    <property type="term" value="P:photosynthesis"/>
    <property type="evidence" value="ECO:0007669"/>
    <property type="project" value="UniProtKB-KW"/>
</dbReference>
<evidence type="ECO:0000256" key="3">
    <source>
        <dbReference type="ARBA" id="ARBA00023002"/>
    </source>
</evidence>
<dbReference type="OrthoDB" id="5754220at2"/>
<evidence type="ECO:0000313" key="9">
    <source>
        <dbReference type="Proteomes" id="UP000198539"/>
    </source>
</evidence>
<evidence type="ECO:0000256" key="1">
    <source>
        <dbReference type="ARBA" id="ARBA00004800"/>
    </source>
</evidence>
<keyword evidence="4" id="KW-0149">Chlorophyll biosynthesis</keyword>
<dbReference type="RefSeq" id="WP_092884648.1">
    <property type="nucleotide sequence ID" value="NZ_CP061498.1"/>
</dbReference>
<dbReference type="Pfam" id="PF00148">
    <property type="entry name" value="Oxidored_nitro"/>
    <property type="match status" value="1"/>
</dbReference>
<dbReference type="STRING" id="564137.SAMN04488238_101287"/>
<accession>A0A1H2RE90</accession>
<reference evidence="8 9" key="1">
    <citation type="submission" date="2016-10" db="EMBL/GenBank/DDBJ databases">
        <authorList>
            <person name="de Groot N.N."/>
        </authorList>
    </citation>
    <scope>NUCLEOTIDE SEQUENCE [LARGE SCALE GENOMIC DNA]</scope>
    <source>
        <strain evidence="8 9">CGMCC 1.8894</strain>
    </source>
</reference>
<evidence type="ECO:0000256" key="5">
    <source>
        <dbReference type="ARBA" id="ARBA00023181"/>
    </source>
</evidence>
<proteinExistence type="predicted"/>
<dbReference type="InterPro" id="IPR016209">
    <property type="entry name" value="Protochlorophyllide_Rdtase"/>
</dbReference>
<protein>
    <submittedName>
        <fullName evidence="8">Chlorophyllide a reductase subunit Y</fullName>
    </submittedName>
</protein>
<keyword evidence="3" id="KW-0560">Oxidoreductase</keyword>
<dbReference type="NCBIfam" id="TIGR02015">
    <property type="entry name" value="BchY"/>
    <property type="match status" value="1"/>
</dbReference>
<dbReference type="PANTHER" id="PTHR39429:SF3">
    <property type="entry name" value="LIGHT-INDEPENDENT PROTOCHLOROPHYLLIDE REDUCTASE SUBUNIT N"/>
    <property type="match status" value="1"/>
</dbReference>
<keyword evidence="2" id="KW-0602">Photosynthesis</keyword>
<dbReference type="PIRSF" id="PIRSF000163">
    <property type="entry name" value="PCP_ChlB"/>
    <property type="match status" value="1"/>
</dbReference>
<keyword evidence="5" id="KW-0077">Bacteriochlorophyll biosynthesis</keyword>
<dbReference type="Proteomes" id="UP000198539">
    <property type="component" value="Unassembled WGS sequence"/>
</dbReference>
<gene>
    <name evidence="8" type="ORF">SAMN04488238_101287</name>
</gene>